<evidence type="ECO:0000256" key="6">
    <source>
        <dbReference type="ARBA" id="ARBA00023136"/>
    </source>
</evidence>
<feature type="transmembrane region" description="Helical" evidence="7">
    <location>
        <begin position="65"/>
        <end position="84"/>
    </location>
</feature>
<feature type="transmembrane region" description="Helical" evidence="7">
    <location>
        <begin position="224"/>
        <end position="249"/>
    </location>
</feature>
<name>A0A2L1TG26_9ASPA</name>
<feature type="transmembrane region" description="Helical" evidence="7">
    <location>
        <begin position="191"/>
        <end position="212"/>
    </location>
</feature>
<keyword evidence="4 7" id="KW-0812">Transmembrane</keyword>
<dbReference type="InterPro" id="IPR030182">
    <property type="entry name" value="PUP_plant"/>
</dbReference>
<feature type="transmembrane region" description="Helical" evidence="7">
    <location>
        <begin position="297"/>
        <end position="319"/>
    </location>
</feature>
<reference evidence="8" key="1">
    <citation type="submission" date="2017-03" db="EMBL/GenBank/DDBJ databases">
        <authorList>
            <person name="Afonso C.L."/>
            <person name="Miller P.J."/>
            <person name="Scott M.A."/>
            <person name="Spackman E."/>
            <person name="Goraichik I."/>
            <person name="Dimitrov K.M."/>
            <person name="Suarez D.L."/>
            <person name="Swayne D.E."/>
        </authorList>
    </citation>
    <scope>NUCLEOTIDE SEQUENCE</scope>
</reference>
<dbReference type="EMBL" id="KY705247">
    <property type="protein sequence ID" value="AVF19619.1"/>
    <property type="molecule type" value="mRNA"/>
</dbReference>
<dbReference type="PANTHER" id="PTHR31376:SF105">
    <property type="entry name" value="PURINE PERMEASE-RELATED"/>
    <property type="match status" value="1"/>
</dbReference>
<feature type="transmembrane region" description="Helical" evidence="7">
    <location>
        <begin position="96"/>
        <end position="116"/>
    </location>
</feature>
<organism evidence="8">
    <name type="scientific">Cymbidium hybrid cultivar</name>
    <dbReference type="NCBI Taxonomy" id="28471"/>
    <lineage>
        <taxon>Eukaryota</taxon>
        <taxon>Viridiplantae</taxon>
        <taxon>Streptophyta</taxon>
        <taxon>Embryophyta</taxon>
        <taxon>Tracheophyta</taxon>
        <taxon>Spermatophyta</taxon>
        <taxon>Magnoliopsida</taxon>
        <taxon>Liliopsida</taxon>
        <taxon>Asparagales</taxon>
        <taxon>Orchidaceae</taxon>
        <taxon>Epidendroideae</taxon>
        <taxon>Cymbidieae</taxon>
        <taxon>Cymbidiinae</taxon>
        <taxon>Cymbidium</taxon>
    </lineage>
</organism>
<evidence type="ECO:0000256" key="7">
    <source>
        <dbReference type="RuleBase" id="RU368015"/>
    </source>
</evidence>
<evidence type="ECO:0000256" key="5">
    <source>
        <dbReference type="ARBA" id="ARBA00022989"/>
    </source>
</evidence>
<comment type="subcellular location">
    <subcellularLocation>
        <location evidence="1 7">Membrane</location>
        <topology evidence="1 7">Multi-pass membrane protein</topology>
    </subcellularLocation>
</comment>
<evidence type="ECO:0000256" key="2">
    <source>
        <dbReference type="ARBA" id="ARBA00006213"/>
    </source>
</evidence>
<feature type="transmembrane region" description="Helical" evidence="7">
    <location>
        <begin position="32"/>
        <end position="53"/>
    </location>
</feature>
<dbReference type="GO" id="GO:0005345">
    <property type="term" value="F:purine nucleobase transmembrane transporter activity"/>
    <property type="evidence" value="ECO:0007669"/>
    <property type="project" value="UniProtKB-UniRule"/>
</dbReference>
<sequence>MEIEHNSHEEIIHSNNNDTVDRILRSPKLKRFILLFLNVLLLLISGSGAPLVIRVYFLHGGNRKWFSGFLQTAGFPLLLAPMFFPFLRRRRADNRLFLLTPRLLLFCTILGLLTGIDDYLYSYGLSFLPVSTASLLISMQLGFTAIFAFFIVKQKFNSFAINAVVLLTFGAVVVGVHSNGDRPDGESKAKYYLGFVMTLTAGVLNGLILPLVELMYKHAKQNVTYALIVEMQFIIGFSATGFCAVGMVLNKDFQAISREGKHYGLGEAAYYLVVIFTAVLGQFFFLGLVGTIKYSSAMLGGIVIAVCIPITEVLAVFFFHEKFDGEKGVALALSLWGTASYFYGEYKEHSKSETNVTESQLLPLPLVSESIESC</sequence>
<accession>A0A2L1TG26</accession>
<dbReference type="Pfam" id="PF16913">
    <property type="entry name" value="PUNUT"/>
    <property type="match status" value="1"/>
</dbReference>
<evidence type="ECO:0000256" key="4">
    <source>
        <dbReference type="ARBA" id="ARBA00022692"/>
    </source>
</evidence>
<feature type="transmembrane region" description="Helical" evidence="7">
    <location>
        <begin position="159"/>
        <end position="179"/>
    </location>
</feature>
<dbReference type="SUPFAM" id="SSF103481">
    <property type="entry name" value="Multidrug resistance efflux transporter EmrE"/>
    <property type="match status" value="1"/>
</dbReference>
<dbReference type="AlphaFoldDB" id="A0A2L1TG26"/>
<protein>
    <recommendedName>
        <fullName evidence="7">Probable purine permease</fullName>
    </recommendedName>
</protein>
<keyword evidence="5 7" id="KW-1133">Transmembrane helix</keyword>
<dbReference type="GO" id="GO:0015211">
    <property type="term" value="F:purine nucleoside transmembrane transporter activity"/>
    <property type="evidence" value="ECO:0007669"/>
    <property type="project" value="UniProtKB-UniRule"/>
</dbReference>
<comment type="caution">
    <text evidence="7">Lacks conserved residue(s) required for the propagation of feature annotation.</text>
</comment>
<keyword evidence="6 7" id="KW-0472">Membrane</keyword>
<feature type="transmembrane region" description="Helical" evidence="7">
    <location>
        <begin position="269"/>
        <end position="290"/>
    </location>
</feature>
<dbReference type="InterPro" id="IPR037185">
    <property type="entry name" value="EmrE-like"/>
</dbReference>
<evidence type="ECO:0000313" key="8">
    <source>
        <dbReference type="EMBL" id="AVF19619.1"/>
    </source>
</evidence>
<dbReference type="PANTHER" id="PTHR31376">
    <property type="entry name" value="OS09G0467300 PROTEIN-RELATED"/>
    <property type="match status" value="1"/>
</dbReference>
<evidence type="ECO:0000256" key="3">
    <source>
        <dbReference type="ARBA" id="ARBA00022448"/>
    </source>
</evidence>
<comment type="similarity">
    <text evidence="2 7">Belongs to the purine permeases (TC 2.A.7.14) family.</text>
</comment>
<proteinExistence type="evidence at transcript level"/>
<keyword evidence="3 7" id="KW-0813">Transport</keyword>
<evidence type="ECO:0000256" key="1">
    <source>
        <dbReference type="ARBA" id="ARBA00004141"/>
    </source>
</evidence>
<feature type="transmembrane region" description="Helical" evidence="7">
    <location>
        <begin position="128"/>
        <end position="152"/>
    </location>
</feature>
<dbReference type="GO" id="GO:0016020">
    <property type="term" value="C:membrane"/>
    <property type="evidence" value="ECO:0007669"/>
    <property type="project" value="UniProtKB-SubCell"/>
</dbReference>